<dbReference type="AlphaFoldDB" id="A0A0G1JJB7"/>
<reference evidence="1 2" key="1">
    <citation type="journal article" date="2015" name="Nature">
        <title>rRNA introns, odd ribosomes, and small enigmatic genomes across a large radiation of phyla.</title>
        <authorList>
            <person name="Brown C.T."/>
            <person name="Hug L.A."/>
            <person name="Thomas B.C."/>
            <person name="Sharon I."/>
            <person name="Castelle C.J."/>
            <person name="Singh A."/>
            <person name="Wilkins M.J."/>
            <person name="Williams K.H."/>
            <person name="Banfield J.F."/>
        </authorList>
    </citation>
    <scope>NUCLEOTIDE SEQUENCE [LARGE SCALE GENOMIC DNA]</scope>
</reference>
<evidence type="ECO:0000313" key="2">
    <source>
        <dbReference type="Proteomes" id="UP000034069"/>
    </source>
</evidence>
<evidence type="ECO:0000313" key="1">
    <source>
        <dbReference type="EMBL" id="KKT35489.1"/>
    </source>
</evidence>
<organism evidence="1 2">
    <name type="scientific">Candidatus Collierbacteria bacterium GW2011_GWA1_44_12</name>
    <dbReference type="NCBI Taxonomy" id="1618376"/>
    <lineage>
        <taxon>Bacteria</taxon>
        <taxon>Candidatus Collieribacteriota</taxon>
    </lineage>
</organism>
<comment type="caution">
    <text evidence="1">The sequence shown here is derived from an EMBL/GenBank/DDBJ whole genome shotgun (WGS) entry which is preliminary data.</text>
</comment>
<proteinExistence type="predicted"/>
<name>A0A0G1JJB7_9BACT</name>
<accession>A0A0G1JJB7</accession>
<protein>
    <submittedName>
        <fullName evidence="1">Uncharacterized protein</fullName>
    </submittedName>
</protein>
<dbReference type="Proteomes" id="UP000034069">
    <property type="component" value="Unassembled WGS sequence"/>
</dbReference>
<dbReference type="EMBL" id="LCHN01000015">
    <property type="protein sequence ID" value="KKT35489.1"/>
    <property type="molecule type" value="Genomic_DNA"/>
</dbReference>
<gene>
    <name evidence="1" type="ORF">UW23_C0015G0001</name>
</gene>
<sequence length="60" mass="7039">MSQNPQIGDIVTFHRNHPHTSEMFPFLHTDLYYLRYEGNGHFIVTGKDHIPWDAQPTNES</sequence>